<accession>A0A9W5S0T4</accession>
<dbReference type="CDD" id="cd06223">
    <property type="entry name" value="PRTases_typeI"/>
    <property type="match status" value="1"/>
</dbReference>
<dbReference type="InterPro" id="IPR051910">
    <property type="entry name" value="ComF/GntX_DNA_util-trans"/>
</dbReference>
<gene>
    <name evidence="2" type="ORF">BG53_00955</name>
</gene>
<dbReference type="PANTHER" id="PTHR47505:SF1">
    <property type="entry name" value="DNA UTILIZATION PROTEIN YHGH"/>
    <property type="match status" value="1"/>
</dbReference>
<dbReference type="RefSeq" id="WP_036582099.1">
    <property type="nucleotide sequence ID" value="NZ_KK082132.1"/>
</dbReference>
<comment type="caution">
    <text evidence="2">The sequence shown here is derived from an EMBL/GenBank/DDBJ whole genome shotgun (WGS) entry which is preliminary data.</text>
</comment>
<dbReference type="EMBL" id="JFHU01000111">
    <property type="protein sequence ID" value="EXX89011.1"/>
    <property type="molecule type" value="Genomic_DNA"/>
</dbReference>
<proteinExistence type="inferred from homology"/>
<evidence type="ECO:0000313" key="3">
    <source>
        <dbReference type="Proteomes" id="UP000053750"/>
    </source>
</evidence>
<dbReference type="AlphaFoldDB" id="A0A9W5S0T4"/>
<dbReference type="SUPFAM" id="SSF53271">
    <property type="entry name" value="PRTase-like"/>
    <property type="match status" value="1"/>
</dbReference>
<sequence length="183" mass="20395">MKRMLALYKYRGHERLEPALIDMLSVAYELMMNEMRSPCGQIRSRGQHPWDCITYVPVSDARSAERGFNQAERLAAGLAVRYGLPLGSLLVRSKHGAKQSFKSRAQRIRDMQHVFEANEGAMAKLRLKSNKQVANGERKGGGLRLLLVDDIYTTGSTAEACARTLIGHLGADTAVYVLTWARS</sequence>
<protein>
    <submittedName>
        <fullName evidence="2">Amidophosphoribosyltransferase</fullName>
    </submittedName>
</protein>
<dbReference type="PANTHER" id="PTHR47505">
    <property type="entry name" value="DNA UTILIZATION PROTEIN YHGH"/>
    <property type="match status" value="1"/>
</dbReference>
<evidence type="ECO:0000256" key="1">
    <source>
        <dbReference type="ARBA" id="ARBA00008007"/>
    </source>
</evidence>
<dbReference type="Proteomes" id="UP000053750">
    <property type="component" value="Unassembled WGS sequence"/>
</dbReference>
<dbReference type="Gene3D" id="3.40.50.2020">
    <property type="match status" value="1"/>
</dbReference>
<evidence type="ECO:0000313" key="2">
    <source>
        <dbReference type="EMBL" id="EXX89011.1"/>
    </source>
</evidence>
<organism evidence="2 3">
    <name type="scientific">Paenibacillus darwinianus</name>
    <dbReference type="NCBI Taxonomy" id="1380763"/>
    <lineage>
        <taxon>Bacteria</taxon>
        <taxon>Bacillati</taxon>
        <taxon>Bacillota</taxon>
        <taxon>Bacilli</taxon>
        <taxon>Bacillales</taxon>
        <taxon>Paenibacillaceae</taxon>
        <taxon>Paenibacillus</taxon>
    </lineage>
</organism>
<reference evidence="2 3" key="1">
    <citation type="submission" date="2014-02" db="EMBL/GenBank/DDBJ databases">
        <title>Genome sequence of Paenibacillus darwinianus reveals adaptive mechanisms for survival in Antarctic soils.</title>
        <authorList>
            <person name="Dsouza M."/>
            <person name="Taylor M.W."/>
            <person name="Turner S.J."/>
            <person name="Aislabie J."/>
        </authorList>
    </citation>
    <scope>NUCLEOTIDE SEQUENCE [LARGE SCALE GENOMIC DNA]</scope>
    <source>
        <strain evidence="2 3">CE1</strain>
    </source>
</reference>
<comment type="similarity">
    <text evidence="1">Belongs to the ComF/GntX family.</text>
</comment>
<keyword evidence="3" id="KW-1185">Reference proteome</keyword>
<name>A0A9W5S0T4_9BACL</name>
<dbReference type="InterPro" id="IPR000836">
    <property type="entry name" value="PRTase_dom"/>
</dbReference>
<dbReference type="InterPro" id="IPR029057">
    <property type="entry name" value="PRTase-like"/>
</dbReference>